<protein>
    <submittedName>
        <fullName evidence="4">Patatin</fullName>
    </submittedName>
</protein>
<sequence>MVYGLGERGLDLTTADLFVGTSAGSVVAAQLTSGTPVGELYAHELADTTGDRNAVINTRVLAGFVIASLWPGDDAKGRAWLGRAALKKQTVPESERRAAIAMRVKGDAWPETLLKVPAVDAETGAVRVFDRDSGVSLIDAVAASCAVPLVWPPMTVDGRRYVDGGVRSVANVDLANDYDRVVVIAPSTAAVKRKDKPSHQAKALHRDSVVISPTDAALTAIGRNPLNPDRRALAAEAGRVQAAGELERVREVW</sequence>
<dbReference type="Pfam" id="PF01734">
    <property type="entry name" value="Patatin"/>
    <property type="match status" value="1"/>
</dbReference>
<evidence type="ECO:0000313" key="5">
    <source>
        <dbReference type="Proteomes" id="UP000680865"/>
    </source>
</evidence>
<dbReference type="EMBL" id="BOQP01000039">
    <property type="protein sequence ID" value="GIM79709.1"/>
    <property type="molecule type" value="Genomic_DNA"/>
</dbReference>
<proteinExistence type="predicted"/>
<dbReference type="Proteomes" id="UP000680865">
    <property type="component" value="Unassembled WGS sequence"/>
</dbReference>
<feature type="active site" description="Proton acceptor" evidence="2">
    <location>
        <position position="163"/>
    </location>
</feature>
<dbReference type="Gene3D" id="3.40.1090.10">
    <property type="entry name" value="Cytosolic phospholipase A2 catalytic domain"/>
    <property type="match status" value="1"/>
</dbReference>
<dbReference type="GO" id="GO:0016787">
    <property type="term" value="F:hydrolase activity"/>
    <property type="evidence" value="ECO:0007669"/>
    <property type="project" value="UniProtKB-UniRule"/>
</dbReference>
<evidence type="ECO:0000313" key="4">
    <source>
        <dbReference type="EMBL" id="GIM79709.1"/>
    </source>
</evidence>
<dbReference type="InterPro" id="IPR016035">
    <property type="entry name" value="Acyl_Trfase/lysoPLipase"/>
</dbReference>
<name>A0A919SXA7_9ACTN</name>
<evidence type="ECO:0000256" key="2">
    <source>
        <dbReference type="PROSITE-ProRule" id="PRU01161"/>
    </source>
</evidence>
<keyword evidence="2" id="KW-0442">Lipid degradation</keyword>
<keyword evidence="1 2" id="KW-0443">Lipid metabolism</keyword>
<evidence type="ECO:0000259" key="3">
    <source>
        <dbReference type="PROSITE" id="PS51635"/>
    </source>
</evidence>
<dbReference type="GO" id="GO:0016042">
    <property type="term" value="P:lipid catabolic process"/>
    <property type="evidence" value="ECO:0007669"/>
    <property type="project" value="UniProtKB-UniRule"/>
</dbReference>
<feature type="short sequence motif" description="DGA/G" evidence="2">
    <location>
        <begin position="163"/>
        <end position="165"/>
    </location>
</feature>
<feature type="domain" description="PNPLA" evidence="3">
    <location>
        <begin position="1"/>
        <end position="176"/>
    </location>
</feature>
<organism evidence="4 5">
    <name type="scientific">Winogradskya consettensis</name>
    <dbReference type="NCBI Taxonomy" id="113560"/>
    <lineage>
        <taxon>Bacteria</taxon>
        <taxon>Bacillati</taxon>
        <taxon>Actinomycetota</taxon>
        <taxon>Actinomycetes</taxon>
        <taxon>Micromonosporales</taxon>
        <taxon>Micromonosporaceae</taxon>
        <taxon>Winogradskya</taxon>
    </lineage>
</organism>
<feature type="short sequence motif" description="GXSXG" evidence="2">
    <location>
        <begin position="20"/>
        <end position="24"/>
    </location>
</feature>
<comment type="caution">
    <text evidence="2">Lacks conserved residue(s) required for the propagation of feature annotation.</text>
</comment>
<dbReference type="PROSITE" id="PS51635">
    <property type="entry name" value="PNPLA"/>
    <property type="match status" value="1"/>
</dbReference>
<feature type="active site" description="Nucleophile" evidence="2">
    <location>
        <position position="22"/>
    </location>
</feature>
<comment type="caution">
    <text evidence="4">The sequence shown here is derived from an EMBL/GenBank/DDBJ whole genome shotgun (WGS) entry which is preliminary data.</text>
</comment>
<gene>
    <name evidence="4" type="ORF">Aco04nite_66940</name>
</gene>
<dbReference type="InterPro" id="IPR002641">
    <property type="entry name" value="PNPLA_dom"/>
</dbReference>
<dbReference type="SUPFAM" id="SSF52151">
    <property type="entry name" value="FabD/lysophospholipase-like"/>
    <property type="match status" value="1"/>
</dbReference>
<keyword evidence="2" id="KW-0378">Hydrolase</keyword>
<dbReference type="AlphaFoldDB" id="A0A919SXA7"/>
<accession>A0A919SXA7</accession>
<reference evidence="4" key="1">
    <citation type="submission" date="2021-03" db="EMBL/GenBank/DDBJ databases">
        <title>Whole genome shotgun sequence of Actinoplanes consettensis NBRC 14913.</title>
        <authorList>
            <person name="Komaki H."/>
            <person name="Tamura T."/>
        </authorList>
    </citation>
    <scope>NUCLEOTIDE SEQUENCE</scope>
    <source>
        <strain evidence="4">NBRC 14913</strain>
    </source>
</reference>
<keyword evidence="5" id="KW-1185">Reference proteome</keyword>
<evidence type="ECO:0000256" key="1">
    <source>
        <dbReference type="ARBA" id="ARBA00023098"/>
    </source>
</evidence>